<feature type="compositionally biased region" description="Low complexity" evidence="1">
    <location>
        <begin position="154"/>
        <end position="167"/>
    </location>
</feature>
<evidence type="ECO:0000313" key="2">
    <source>
        <dbReference type="EMBL" id="OXB53000.1"/>
    </source>
</evidence>
<accession>A0A226MCN0</accession>
<comment type="caution">
    <text evidence="2">The sequence shown here is derived from an EMBL/GenBank/DDBJ whole genome shotgun (WGS) entry which is preliminary data.</text>
</comment>
<evidence type="ECO:0000313" key="3">
    <source>
        <dbReference type="Proteomes" id="UP000198323"/>
    </source>
</evidence>
<sequence>MKTVRVSVRGDNEYQECVVSPPAVPAPIGFGTITVPSGTAGPSEAVRAGGLLPEEWAGLFWERRELLWPVQRWLEDIFSQVPELRWWQITALEGAILTLLCQLGLDRDALVQHAQRSLSPITAPLIDGLIETVVSRCGREAWRMLGLQEPSTAQQQQREQQQQQQEQQQREQQRGPAAPSGPTVALSAVPSGSPTAPDAEELPGTSSGALGGGCRRAPRRAQPWAAGAAGRRAGSRGGRSLGAGPQPQPLRSRPGREALGRRAPALHEEEGQQRPERFSALQEAAPPAPLAGLTHVS</sequence>
<dbReference type="AlphaFoldDB" id="A0A226MCN0"/>
<dbReference type="Proteomes" id="UP000198323">
    <property type="component" value="Unassembled WGS sequence"/>
</dbReference>
<evidence type="ECO:0000256" key="1">
    <source>
        <dbReference type="SAM" id="MobiDB-lite"/>
    </source>
</evidence>
<feature type="compositionally biased region" description="Basic and acidic residues" evidence="1">
    <location>
        <begin position="254"/>
        <end position="277"/>
    </location>
</feature>
<protein>
    <submittedName>
        <fullName evidence="2">Uncharacterized protein</fullName>
    </submittedName>
</protein>
<dbReference type="OrthoDB" id="9120264at2759"/>
<gene>
    <name evidence="2" type="ORF">ASZ78_002934</name>
</gene>
<dbReference type="EMBL" id="MCFN01001601">
    <property type="protein sequence ID" value="OXB53000.1"/>
    <property type="molecule type" value="Genomic_DNA"/>
</dbReference>
<feature type="compositionally biased region" description="Low complexity" evidence="1">
    <location>
        <begin position="280"/>
        <end position="297"/>
    </location>
</feature>
<feature type="compositionally biased region" description="Low complexity" evidence="1">
    <location>
        <begin position="220"/>
        <end position="232"/>
    </location>
</feature>
<organism evidence="2 3">
    <name type="scientific">Callipepla squamata</name>
    <name type="common">Scaled quail</name>
    <dbReference type="NCBI Taxonomy" id="9009"/>
    <lineage>
        <taxon>Eukaryota</taxon>
        <taxon>Metazoa</taxon>
        <taxon>Chordata</taxon>
        <taxon>Craniata</taxon>
        <taxon>Vertebrata</taxon>
        <taxon>Euteleostomi</taxon>
        <taxon>Archelosauria</taxon>
        <taxon>Archosauria</taxon>
        <taxon>Dinosauria</taxon>
        <taxon>Saurischia</taxon>
        <taxon>Theropoda</taxon>
        <taxon>Coelurosauria</taxon>
        <taxon>Aves</taxon>
        <taxon>Neognathae</taxon>
        <taxon>Galloanserae</taxon>
        <taxon>Galliformes</taxon>
        <taxon>Odontophoridae</taxon>
        <taxon>Callipepla</taxon>
    </lineage>
</organism>
<name>A0A226MCN0_CALSU</name>
<keyword evidence="3" id="KW-1185">Reference proteome</keyword>
<proteinExistence type="predicted"/>
<reference evidence="2 3" key="1">
    <citation type="submission" date="2016-07" db="EMBL/GenBank/DDBJ databases">
        <title>Disparate Historic Effective Population Sizes Predicted by Modern Levels of Genome Diversity for the Scaled Quail (Callipepla squamata) and the Northern Bobwhite (Colinus virginianus): Inferences from First and Second Generation Draft Genome Assemblies for Sympatric New World Quail.</title>
        <authorList>
            <person name="Oldeschulte D.L."/>
            <person name="Halley Y.A."/>
            <person name="Bhattarai E.K."/>
            <person name="Brashear W.A."/>
            <person name="Hill J."/>
            <person name="Metz R.P."/>
            <person name="Johnson C.D."/>
            <person name="Rollins D."/>
            <person name="Peterson M.J."/>
            <person name="Bickhart D.M."/>
            <person name="Decker J.E."/>
            <person name="Seabury C.M."/>
        </authorList>
    </citation>
    <scope>NUCLEOTIDE SEQUENCE [LARGE SCALE GENOMIC DNA]</scope>
    <source>
        <strain evidence="2 3">Texas</strain>
        <tissue evidence="2">Leg muscle</tissue>
    </source>
</reference>
<feature type="region of interest" description="Disordered" evidence="1">
    <location>
        <begin position="149"/>
        <end position="297"/>
    </location>
</feature>